<keyword evidence="14" id="KW-1185">Reference proteome</keyword>
<name>A0A840L2K2_9BURK</name>
<dbReference type="InterPro" id="IPR050298">
    <property type="entry name" value="Gram-neg_bact_OMP"/>
</dbReference>
<feature type="domain" description="Porin" evidence="12">
    <location>
        <begin position="19"/>
        <end position="319"/>
    </location>
</feature>
<dbReference type="Pfam" id="PF13609">
    <property type="entry name" value="Porin_4"/>
    <property type="match status" value="1"/>
</dbReference>
<evidence type="ECO:0000256" key="5">
    <source>
        <dbReference type="ARBA" id="ARBA00022692"/>
    </source>
</evidence>
<evidence type="ECO:0000256" key="7">
    <source>
        <dbReference type="ARBA" id="ARBA00023065"/>
    </source>
</evidence>
<comment type="caution">
    <text evidence="13">The sequence shown here is derived from an EMBL/GenBank/DDBJ whole genome shotgun (WGS) entry which is preliminary data.</text>
</comment>
<sequence length="348" mass="36535">MSKDLSLLTRPVTSSLLAALLLGLGGLAQAQSSVTVFGIVDAGVQYLKNGDKTLHLLSTDGQQSSRFGLRGVEELGGGLKAGFHLEGALNPDTGTADSNRFWGRRATVSLISDAAGEVRLGRDFTPTFWSISRFNVFGTNGVGGANNLIYGFDGSSSSAKTIVRSDNSVGYFLPEKLGGVYGQAMVAAGEGSDGKYLGLRLGYATGPFDVAVALSETDNPGGKKFKVYNLGASYKIGDAQLMGLYHVSKEGAREQANYVLGAIYKIGAGQLRASYVHSENSGDLKKGDYSGNLFAVGYRHNLSKRTSLYSTISRVDNSDKGSFVIRGGSAVQAGQSSTGFEAGITHSF</sequence>
<evidence type="ECO:0000256" key="10">
    <source>
        <dbReference type="ARBA" id="ARBA00023237"/>
    </source>
</evidence>
<dbReference type="InterPro" id="IPR002299">
    <property type="entry name" value="Porin_Neis"/>
</dbReference>
<evidence type="ECO:0000256" key="11">
    <source>
        <dbReference type="SAM" id="SignalP"/>
    </source>
</evidence>
<dbReference type="InterPro" id="IPR023614">
    <property type="entry name" value="Porin_dom_sf"/>
</dbReference>
<dbReference type="InterPro" id="IPR033900">
    <property type="entry name" value="Gram_neg_porin_domain"/>
</dbReference>
<dbReference type="GO" id="GO:0015288">
    <property type="term" value="F:porin activity"/>
    <property type="evidence" value="ECO:0007669"/>
    <property type="project" value="UniProtKB-KW"/>
</dbReference>
<accession>A0A840L2K2</accession>
<dbReference type="GO" id="GO:0009279">
    <property type="term" value="C:cell outer membrane"/>
    <property type="evidence" value="ECO:0007669"/>
    <property type="project" value="UniProtKB-SubCell"/>
</dbReference>
<dbReference type="GO" id="GO:0006811">
    <property type="term" value="P:monoatomic ion transport"/>
    <property type="evidence" value="ECO:0007669"/>
    <property type="project" value="UniProtKB-KW"/>
</dbReference>
<evidence type="ECO:0000256" key="1">
    <source>
        <dbReference type="ARBA" id="ARBA00004571"/>
    </source>
</evidence>
<keyword evidence="3" id="KW-0813">Transport</keyword>
<evidence type="ECO:0000256" key="4">
    <source>
        <dbReference type="ARBA" id="ARBA00022452"/>
    </source>
</evidence>
<keyword evidence="8" id="KW-0626">Porin</keyword>
<dbReference type="GO" id="GO:0046930">
    <property type="term" value="C:pore complex"/>
    <property type="evidence" value="ECO:0007669"/>
    <property type="project" value="UniProtKB-KW"/>
</dbReference>
<feature type="chain" id="PRO_5032979109" evidence="11">
    <location>
        <begin position="31"/>
        <end position="348"/>
    </location>
</feature>
<keyword evidence="9" id="KW-0472">Membrane</keyword>
<evidence type="ECO:0000313" key="13">
    <source>
        <dbReference type="EMBL" id="MBB4842061.1"/>
    </source>
</evidence>
<evidence type="ECO:0000256" key="2">
    <source>
        <dbReference type="ARBA" id="ARBA00011233"/>
    </source>
</evidence>
<dbReference type="PRINTS" id="PR00184">
    <property type="entry name" value="NEISSPPORIN"/>
</dbReference>
<keyword evidence="10" id="KW-0998">Cell outer membrane</keyword>
<evidence type="ECO:0000256" key="6">
    <source>
        <dbReference type="ARBA" id="ARBA00022729"/>
    </source>
</evidence>
<keyword evidence="6 11" id="KW-0732">Signal</keyword>
<dbReference type="PANTHER" id="PTHR34501">
    <property type="entry name" value="PROTEIN YDDL-RELATED"/>
    <property type="match status" value="1"/>
</dbReference>
<protein>
    <submittedName>
        <fullName evidence="13">Putative porin</fullName>
    </submittedName>
</protein>
<dbReference type="SUPFAM" id="SSF56935">
    <property type="entry name" value="Porins"/>
    <property type="match status" value="1"/>
</dbReference>
<dbReference type="RefSeq" id="WP_184295944.1">
    <property type="nucleotide sequence ID" value="NZ_JACHLP010000001.1"/>
</dbReference>
<keyword evidence="7" id="KW-0406">Ion transport</keyword>
<dbReference type="Gene3D" id="2.40.160.10">
    <property type="entry name" value="Porin"/>
    <property type="match status" value="1"/>
</dbReference>
<feature type="signal peptide" evidence="11">
    <location>
        <begin position="1"/>
        <end position="30"/>
    </location>
</feature>
<evidence type="ECO:0000256" key="3">
    <source>
        <dbReference type="ARBA" id="ARBA00022448"/>
    </source>
</evidence>
<reference evidence="13 14" key="1">
    <citation type="submission" date="2020-08" db="EMBL/GenBank/DDBJ databases">
        <title>Functional genomics of gut bacteria from endangered species of beetles.</title>
        <authorList>
            <person name="Carlos-Shanley C."/>
        </authorList>
    </citation>
    <scope>NUCLEOTIDE SEQUENCE [LARGE SCALE GENOMIC DNA]</scope>
    <source>
        <strain evidence="13 14">S00239</strain>
    </source>
</reference>
<comment type="subunit">
    <text evidence="2">Homotrimer.</text>
</comment>
<dbReference type="EMBL" id="JACHLP010000001">
    <property type="protein sequence ID" value="MBB4842061.1"/>
    <property type="molecule type" value="Genomic_DNA"/>
</dbReference>
<evidence type="ECO:0000313" key="14">
    <source>
        <dbReference type="Proteomes" id="UP000562027"/>
    </source>
</evidence>
<keyword evidence="5" id="KW-0812">Transmembrane</keyword>
<evidence type="ECO:0000256" key="9">
    <source>
        <dbReference type="ARBA" id="ARBA00023136"/>
    </source>
</evidence>
<evidence type="ECO:0000259" key="12">
    <source>
        <dbReference type="Pfam" id="PF13609"/>
    </source>
</evidence>
<gene>
    <name evidence="13" type="ORF">HNP55_000556</name>
</gene>
<dbReference type="AlphaFoldDB" id="A0A840L2K2"/>
<keyword evidence="4" id="KW-1134">Transmembrane beta strand</keyword>
<evidence type="ECO:0000256" key="8">
    <source>
        <dbReference type="ARBA" id="ARBA00023114"/>
    </source>
</evidence>
<dbReference type="Proteomes" id="UP000562027">
    <property type="component" value="Unassembled WGS sequence"/>
</dbReference>
<dbReference type="PANTHER" id="PTHR34501:SF9">
    <property type="entry name" value="MAJOR OUTER MEMBRANE PROTEIN P.IA"/>
    <property type="match status" value="1"/>
</dbReference>
<dbReference type="CDD" id="cd00342">
    <property type="entry name" value="gram_neg_porins"/>
    <property type="match status" value="1"/>
</dbReference>
<organism evidence="13 14">
    <name type="scientific">Roseateles oligotrophus</name>
    <dbReference type="NCBI Taxonomy" id="1769250"/>
    <lineage>
        <taxon>Bacteria</taxon>
        <taxon>Pseudomonadati</taxon>
        <taxon>Pseudomonadota</taxon>
        <taxon>Betaproteobacteria</taxon>
        <taxon>Burkholderiales</taxon>
        <taxon>Sphaerotilaceae</taxon>
        <taxon>Roseateles</taxon>
    </lineage>
</organism>
<proteinExistence type="predicted"/>
<comment type="subcellular location">
    <subcellularLocation>
        <location evidence="1">Cell outer membrane</location>
        <topology evidence="1">Multi-pass membrane protein</topology>
    </subcellularLocation>
</comment>